<name>A0A6J4SAH7_9ACTN</name>
<reference evidence="1" key="1">
    <citation type="submission" date="2020-02" db="EMBL/GenBank/DDBJ databases">
        <authorList>
            <person name="Meier V. D."/>
        </authorList>
    </citation>
    <scope>NUCLEOTIDE SEQUENCE</scope>
    <source>
        <strain evidence="1">AVDCRST_MAG25</strain>
    </source>
</reference>
<evidence type="ECO:0000313" key="1">
    <source>
        <dbReference type="EMBL" id="CAA9490439.1"/>
    </source>
</evidence>
<organism evidence="1">
    <name type="scientific">uncultured Rubrobacteraceae bacterium</name>
    <dbReference type="NCBI Taxonomy" id="349277"/>
    <lineage>
        <taxon>Bacteria</taxon>
        <taxon>Bacillati</taxon>
        <taxon>Actinomycetota</taxon>
        <taxon>Rubrobacteria</taxon>
        <taxon>Rubrobacterales</taxon>
        <taxon>Rubrobacteraceae</taxon>
        <taxon>environmental samples</taxon>
    </lineage>
</organism>
<proteinExistence type="predicted"/>
<protein>
    <submittedName>
        <fullName evidence="1">Uncharacterized protein</fullName>
    </submittedName>
</protein>
<dbReference type="EMBL" id="CADCVI010000227">
    <property type="protein sequence ID" value="CAA9490439.1"/>
    <property type="molecule type" value="Genomic_DNA"/>
</dbReference>
<dbReference type="AlphaFoldDB" id="A0A6J4SAH7"/>
<sequence length="48" mass="5068">MGTEAAEPRWFGSAYSTFGIFEGVDPVARASAGAPEPFFDDAPRGAFL</sequence>
<accession>A0A6J4SAH7</accession>
<gene>
    <name evidence="1" type="ORF">AVDCRST_MAG25-3328</name>
</gene>